<dbReference type="PANTHER" id="PTHR43514:SF4">
    <property type="entry name" value="ABC TRANSPORTER I FAMILY MEMBER 10"/>
    <property type="match status" value="1"/>
</dbReference>
<sequence>MDLIDLRAGEVFRSKLQPLDLCIREGDHWVITGPRGSGKSLLAEALVGRRRLTAGRIDYPFLGGSGNYSERRQALQLVTFLDDSRLARSPNHVHYYQQRYNAFDASGHPTVRQYLEAGGYEVDLHAEVIDAFGIGDLLDLEKIKLSSGQTRKVLLAREMLRRPRVLVIDNPYVGLDAQSRQILNDLLDRLTDRLPLTLVLCGQAGDLPRCVSRELHLSEDGSWWQGRVGAFAYSAPPVRTDEETIDALAAVWNDRPMRAVGQEIIRLDGVRIAYGNRVVLDGLDWRVKSGEKWVVSGPNGSGKSTLLSLLYADHPQAYANGIYLFGVRRGRGDSIWEIKRRIGFTSPELSTYFREPISAREVVLTGYADTFIVPRQPTGDQLAHVNTLLRYFDLQDEADRPYLQLSSGTQRLLLLCRALVKAPVLLLLDEPFQGLDAASIYRARHLLQQVLRPDDTVVFISHFRPEVPEGMDWNYLDLGRNPSGDQT</sequence>
<dbReference type="Proteomes" id="UP000237662">
    <property type="component" value="Unassembled WGS sequence"/>
</dbReference>
<keyword evidence="5" id="KW-1185">Reference proteome</keyword>
<dbReference type="RefSeq" id="WP_104420568.1">
    <property type="nucleotide sequence ID" value="NZ_PTJC01000006.1"/>
</dbReference>
<dbReference type="PROSITE" id="PS50893">
    <property type="entry name" value="ABC_TRANSPORTER_2"/>
    <property type="match status" value="2"/>
</dbReference>
<feature type="domain" description="ABC transporter" evidence="3">
    <location>
        <begin position="1"/>
        <end position="245"/>
    </location>
</feature>
<name>A0A2S6I4J2_9BACT</name>
<dbReference type="InterPro" id="IPR003593">
    <property type="entry name" value="AAA+_ATPase"/>
</dbReference>
<dbReference type="EMBL" id="PTJC01000006">
    <property type="protein sequence ID" value="PPK86103.1"/>
    <property type="molecule type" value="Genomic_DNA"/>
</dbReference>
<dbReference type="GO" id="GO:0016887">
    <property type="term" value="F:ATP hydrolysis activity"/>
    <property type="evidence" value="ECO:0007669"/>
    <property type="project" value="InterPro"/>
</dbReference>
<gene>
    <name evidence="4" type="ORF">CLV84_3020</name>
</gene>
<dbReference type="GO" id="GO:0005524">
    <property type="term" value="F:ATP binding"/>
    <property type="evidence" value="ECO:0007669"/>
    <property type="project" value="UniProtKB-KW"/>
</dbReference>
<dbReference type="OrthoDB" id="9789994at2"/>
<reference evidence="4 5" key="1">
    <citation type="submission" date="2018-02" db="EMBL/GenBank/DDBJ databases">
        <title>Genomic Encyclopedia of Archaeal and Bacterial Type Strains, Phase II (KMG-II): from individual species to whole genera.</title>
        <authorList>
            <person name="Goeker M."/>
        </authorList>
    </citation>
    <scope>NUCLEOTIDE SEQUENCE [LARGE SCALE GENOMIC DNA]</scope>
    <source>
        <strain evidence="4 5">DSM 29526</strain>
    </source>
</reference>
<proteinExistence type="predicted"/>
<organism evidence="4 5">
    <name type="scientific">Neolewinella xylanilytica</name>
    <dbReference type="NCBI Taxonomy" id="1514080"/>
    <lineage>
        <taxon>Bacteria</taxon>
        <taxon>Pseudomonadati</taxon>
        <taxon>Bacteroidota</taxon>
        <taxon>Saprospiria</taxon>
        <taxon>Saprospirales</taxon>
        <taxon>Lewinellaceae</taxon>
        <taxon>Neolewinella</taxon>
    </lineage>
</organism>
<dbReference type="InterPro" id="IPR003439">
    <property type="entry name" value="ABC_transporter-like_ATP-bd"/>
</dbReference>
<evidence type="ECO:0000256" key="2">
    <source>
        <dbReference type="ARBA" id="ARBA00022840"/>
    </source>
</evidence>
<dbReference type="InterPro" id="IPR027417">
    <property type="entry name" value="P-loop_NTPase"/>
</dbReference>
<feature type="domain" description="ABC transporter" evidence="3">
    <location>
        <begin position="265"/>
        <end position="487"/>
    </location>
</feature>
<comment type="caution">
    <text evidence="4">The sequence shown here is derived from an EMBL/GenBank/DDBJ whole genome shotgun (WGS) entry which is preliminary data.</text>
</comment>
<dbReference type="AlphaFoldDB" id="A0A2S6I4J2"/>
<dbReference type="Pfam" id="PF00005">
    <property type="entry name" value="ABC_tran"/>
    <property type="match status" value="2"/>
</dbReference>
<evidence type="ECO:0000259" key="3">
    <source>
        <dbReference type="PROSITE" id="PS50893"/>
    </source>
</evidence>
<dbReference type="PANTHER" id="PTHR43514">
    <property type="entry name" value="ABC TRANSPORTER I FAMILY MEMBER 10"/>
    <property type="match status" value="1"/>
</dbReference>
<accession>A0A2S6I4J2</accession>
<keyword evidence="2 4" id="KW-0067">ATP-binding</keyword>
<dbReference type="Gene3D" id="3.40.50.300">
    <property type="entry name" value="P-loop containing nucleotide triphosphate hydrolases"/>
    <property type="match status" value="2"/>
</dbReference>
<dbReference type="SMART" id="SM00382">
    <property type="entry name" value="AAA"/>
    <property type="match status" value="2"/>
</dbReference>
<protein>
    <submittedName>
        <fullName evidence="4">Molybdate transport system ATP-binding protein</fullName>
    </submittedName>
</protein>
<evidence type="ECO:0000313" key="5">
    <source>
        <dbReference type="Proteomes" id="UP000237662"/>
    </source>
</evidence>
<keyword evidence="1" id="KW-0547">Nucleotide-binding</keyword>
<evidence type="ECO:0000313" key="4">
    <source>
        <dbReference type="EMBL" id="PPK86103.1"/>
    </source>
</evidence>
<dbReference type="SUPFAM" id="SSF52540">
    <property type="entry name" value="P-loop containing nucleoside triphosphate hydrolases"/>
    <property type="match status" value="2"/>
</dbReference>
<dbReference type="InterPro" id="IPR050334">
    <property type="entry name" value="Molybdenum_import_ModC"/>
</dbReference>
<evidence type="ECO:0000256" key="1">
    <source>
        <dbReference type="ARBA" id="ARBA00022741"/>
    </source>
</evidence>